<keyword evidence="5" id="KW-0552">Olfaction</keyword>
<accession>A0A6J3I8W9</accession>
<dbReference type="GO" id="GO:0005886">
    <property type="term" value="C:plasma membrane"/>
    <property type="evidence" value="ECO:0007669"/>
    <property type="project" value="UniProtKB-SubCell"/>
</dbReference>
<evidence type="ECO:0000256" key="10">
    <source>
        <dbReference type="ARBA" id="ARBA00023224"/>
    </source>
</evidence>
<organism evidence="13 14">
    <name type="scientific">Sapajus apella</name>
    <name type="common">Brown-capped capuchin</name>
    <name type="synonym">Cebus apella</name>
    <dbReference type="NCBI Taxonomy" id="9515"/>
    <lineage>
        <taxon>Eukaryota</taxon>
        <taxon>Metazoa</taxon>
        <taxon>Chordata</taxon>
        <taxon>Craniata</taxon>
        <taxon>Vertebrata</taxon>
        <taxon>Euteleostomi</taxon>
        <taxon>Mammalia</taxon>
        <taxon>Eutheria</taxon>
        <taxon>Euarchontoglires</taxon>
        <taxon>Primates</taxon>
        <taxon>Haplorrhini</taxon>
        <taxon>Platyrrhini</taxon>
        <taxon>Cebidae</taxon>
        <taxon>Cebinae</taxon>
        <taxon>Sapajus</taxon>
    </lineage>
</organism>
<dbReference type="GeneID" id="116554781"/>
<keyword evidence="10" id="KW-0807">Transducer</keyword>
<protein>
    <submittedName>
        <fullName evidence="14">Olfactory receptor 8S1-like</fullName>
    </submittedName>
</protein>
<evidence type="ECO:0000256" key="4">
    <source>
        <dbReference type="ARBA" id="ARBA00022692"/>
    </source>
</evidence>
<dbReference type="PRINTS" id="PR00245">
    <property type="entry name" value="OLFACTORYR"/>
</dbReference>
<dbReference type="InterPro" id="IPR017452">
    <property type="entry name" value="GPCR_Rhodpsn_7TM"/>
</dbReference>
<dbReference type="SUPFAM" id="SSF81321">
    <property type="entry name" value="Family A G protein-coupled receptor-like"/>
    <property type="match status" value="1"/>
</dbReference>
<evidence type="ECO:0000256" key="9">
    <source>
        <dbReference type="ARBA" id="ARBA00023170"/>
    </source>
</evidence>
<evidence type="ECO:0000256" key="11">
    <source>
        <dbReference type="SAM" id="Phobius"/>
    </source>
</evidence>
<comment type="subcellular location">
    <subcellularLocation>
        <location evidence="1">Cell membrane</location>
        <topology evidence="1">Multi-pass membrane protein</topology>
    </subcellularLocation>
</comment>
<keyword evidence="7" id="KW-0297">G-protein coupled receptor</keyword>
<name>A0A6J3I8W9_SAPAP</name>
<feature type="transmembrane region" description="Helical" evidence="11">
    <location>
        <begin position="196"/>
        <end position="216"/>
    </location>
</feature>
<dbReference type="InterPro" id="IPR000725">
    <property type="entry name" value="Olfact_rcpt"/>
</dbReference>
<dbReference type="InterPro" id="IPR000276">
    <property type="entry name" value="GPCR_Rhodpsn"/>
</dbReference>
<feature type="transmembrane region" description="Helical" evidence="11">
    <location>
        <begin position="25"/>
        <end position="48"/>
    </location>
</feature>
<evidence type="ECO:0000259" key="12">
    <source>
        <dbReference type="PROSITE" id="PS50262"/>
    </source>
</evidence>
<keyword evidence="2" id="KW-1003">Cell membrane</keyword>
<dbReference type="CDD" id="cd15229">
    <property type="entry name" value="7tmA_OR8S1-like"/>
    <property type="match status" value="1"/>
</dbReference>
<keyword evidence="3" id="KW-0716">Sensory transduction</keyword>
<keyword evidence="13" id="KW-1185">Reference proteome</keyword>
<feature type="transmembrane region" description="Helical" evidence="11">
    <location>
        <begin position="60"/>
        <end position="82"/>
    </location>
</feature>
<gene>
    <name evidence="14" type="primary">LOC116554781</name>
</gene>
<dbReference type="GO" id="GO:0004984">
    <property type="term" value="F:olfactory receptor activity"/>
    <property type="evidence" value="ECO:0007669"/>
    <property type="project" value="InterPro"/>
</dbReference>
<dbReference type="Gene3D" id="1.20.1070.10">
    <property type="entry name" value="Rhodopsin 7-helix transmembrane proteins"/>
    <property type="match status" value="1"/>
</dbReference>
<dbReference type="PROSITE" id="PS50262">
    <property type="entry name" value="G_PROTEIN_RECEP_F1_2"/>
    <property type="match status" value="1"/>
</dbReference>
<evidence type="ECO:0000313" key="14">
    <source>
        <dbReference type="RefSeq" id="XP_032138777.1"/>
    </source>
</evidence>
<dbReference type="FunFam" id="1.20.1070.10:FF:000015">
    <property type="entry name" value="Olfactory receptor"/>
    <property type="match status" value="1"/>
</dbReference>
<feature type="transmembrane region" description="Helical" evidence="11">
    <location>
        <begin position="144"/>
        <end position="168"/>
    </location>
</feature>
<evidence type="ECO:0000256" key="1">
    <source>
        <dbReference type="ARBA" id="ARBA00004651"/>
    </source>
</evidence>
<evidence type="ECO:0000256" key="6">
    <source>
        <dbReference type="ARBA" id="ARBA00022989"/>
    </source>
</evidence>
<keyword evidence="4 11" id="KW-0812">Transmembrane</keyword>
<dbReference type="AlphaFoldDB" id="A0A6J3I8W9"/>
<sequence>MALGNHSTITEFLLLGLSADPHVQALLFVLLLGIYLLTVIGNLTLLLVTRADSRLHTPMYFFLSHLAFVDLCLSSTIVPKMLENLLSQRKAISVEGCLAQVFFVFVTAGTEACLLSGMAYDCYTAVCCPLLYGQIMGKQLCMHLVWGSWGLGFLDALINVLLAVNMVFCEAKIIHHYSCEMPSLLSLSCSDISRNLIALLCSTLLHGLGTFLLVFLSYTRIISAILSISSASGRSKAFSTCSAHLTAVTLYYASGLLRHLMPNSGSPMELIFSVQYTVVTPMLNPLIYSLKNKEVKLAATFAGMVHGAAASSLDWIKGKMCHIYSGDSRRRSPTGRQRDSCGRQGSFASAWASQFLVQSKWDWVPFWLTVEARGRQSRLFS</sequence>
<feature type="domain" description="G-protein coupled receptors family 1 profile" evidence="12">
    <location>
        <begin position="41"/>
        <end position="288"/>
    </location>
</feature>
<dbReference type="RefSeq" id="XP_032138777.1">
    <property type="nucleotide sequence ID" value="XM_032282886.1"/>
</dbReference>
<dbReference type="PANTHER" id="PTHR48001">
    <property type="entry name" value="OLFACTORY RECEPTOR"/>
    <property type="match status" value="1"/>
</dbReference>
<keyword evidence="6 11" id="KW-1133">Transmembrane helix</keyword>
<keyword evidence="9" id="KW-0675">Receptor</keyword>
<reference evidence="14" key="1">
    <citation type="submission" date="2025-08" db="UniProtKB">
        <authorList>
            <consortium name="RefSeq"/>
        </authorList>
    </citation>
    <scope>IDENTIFICATION</scope>
    <source>
        <tissue evidence="14">Blood</tissue>
    </source>
</reference>
<feature type="transmembrane region" description="Helical" evidence="11">
    <location>
        <begin position="102"/>
        <end position="132"/>
    </location>
</feature>
<dbReference type="GO" id="GO:0004930">
    <property type="term" value="F:G protein-coupled receptor activity"/>
    <property type="evidence" value="ECO:0007669"/>
    <property type="project" value="UniProtKB-KW"/>
</dbReference>
<proteinExistence type="predicted"/>
<dbReference type="Proteomes" id="UP000504640">
    <property type="component" value="Unplaced"/>
</dbReference>
<evidence type="ECO:0000256" key="5">
    <source>
        <dbReference type="ARBA" id="ARBA00022725"/>
    </source>
</evidence>
<keyword evidence="8 11" id="KW-0472">Membrane</keyword>
<dbReference type="PRINTS" id="PR00237">
    <property type="entry name" value="GPCRRHODOPSN"/>
</dbReference>
<evidence type="ECO:0000256" key="2">
    <source>
        <dbReference type="ARBA" id="ARBA00022475"/>
    </source>
</evidence>
<evidence type="ECO:0000313" key="13">
    <source>
        <dbReference type="Proteomes" id="UP000504640"/>
    </source>
</evidence>
<evidence type="ECO:0000256" key="8">
    <source>
        <dbReference type="ARBA" id="ARBA00023136"/>
    </source>
</evidence>
<evidence type="ECO:0000256" key="7">
    <source>
        <dbReference type="ARBA" id="ARBA00023040"/>
    </source>
</evidence>
<dbReference type="Pfam" id="PF13853">
    <property type="entry name" value="7tm_4"/>
    <property type="match status" value="1"/>
</dbReference>
<evidence type="ECO:0000256" key="3">
    <source>
        <dbReference type="ARBA" id="ARBA00022606"/>
    </source>
</evidence>